<evidence type="ECO:0000256" key="4">
    <source>
        <dbReference type="ARBA" id="ARBA00022692"/>
    </source>
</evidence>
<keyword evidence="10" id="KW-1185">Reference proteome</keyword>
<keyword evidence="6 8" id="KW-0472">Membrane</keyword>
<keyword evidence="7" id="KW-0813">Transport</keyword>
<proteinExistence type="inferred from homology"/>
<evidence type="ECO:0000313" key="10">
    <source>
        <dbReference type="Proteomes" id="UP001267878"/>
    </source>
</evidence>
<comment type="subcellular location">
    <subcellularLocation>
        <location evidence="1">Cell membrane</location>
        <topology evidence="1">Single-pass membrane protein</topology>
    </subcellularLocation>
    <subcellularLocation>
        <location evidence="7">Cell membrane</location>
        <topology evidence="7">Single-pass type II membrane protein</topology>
    </subcellularLocation>
</comment>
<comment type="similarity">
    <text evidence="2 7">Belongs to the ExbD/TolR family.</text>
</comment>
<name>A0ABU1VRV9_9GAMM</name>
<sequence length="117" mass="12292">MNITPLVDVMLVLLIIFMVAAPMVTRSIDLRLPQTPPPEPQSIKPPHLSLGVRGSGQFVLDGVVLSERALASALGEAARAAPNTVVDLSVSGDADYQAFTTALTVARNNGISNIAMQ</sequence>
<keyword evidence="5 8" id="KW-1133">Transmembrane helix</keyword>
<gene>
    <name evidence="9" type="ORF">J2X04_002612</name>
</gene>
<dbReference type="InterPro" id="IPR003400">
    <property type="entry name" value="ExbD"/>
</dbReference>
<keyword evidence="3" id="KW-1003">Cell membrane</keyword>
<evidence type="ECO:0000256" key="2">
    <source>
        <dbReference type="ARBA" id="ARBA00005811"/>
    </source>
</evidence>
<dbReference type="EMBL" id="JAVDVW010000002">
    <property type="protein sequence ID" value="MDR7100231.1"/>
    <property type="molecule type" value="Genomic_DNA"/>
</dbReference>
<evidence type="ECO:0000313" key="9">
    <source>
        <dbReference type="EMBL" id="MDR7100231.1"/>
    </source>
</evidence>
<evidence type="ECO:0000256" key="5">
    <source>
        <dbReference type="ARBA" id="ARBA00022989"/>
    </source>
</evidence>
<dbReference type="PANTHER" id="PTHR30558">
    <property type="entry name" value="EXBD MEMBRANE COMPONENT OF PMF-DRIVEN MACROMOLECULE IMPORT SYSTEM"/>
    <property type="match status" value="1"/>
</dbReference>
<reference evidence="9 10" key="1">
    <citation type="submission" date="2023-07" db="EMBL/GenBank/DDBJ databases">
        <title>Sorghum-associated microbial communities from plants grown in Nebraska, USA.</title>
        <authorList>
            <person name="Schachtman D."/>
        </authorList>
    </citation>
    <scope>NUCLEOTIDE SEQUENCE [LARGE SCALE GENOMIC DNA]</scope>
    <source>
        <strain evidence="9 10">BE187</strain>
    </source>
</reference>
<dbReference type="Pfam" id="PF02472">
    <property type="entry name" value="ExbD"/>
    <property type="match status" value="1"/>
</dbReference>
<evidence type="ECO:0000256" key="8">
    <source>
        <dbReference type="SAM" id="Phobius"/>
    </source>
</evidence>
<accession>A0ABU1VRV9</accession>
<dbReference type="PANTHER" id="PTHR30558:SF7">
    <property type="entry name" value="TOL-PAL SYSTEM PROTEIN TOLR"/>
    <property type="match status" value="1"/>
</dbReference>
<evidence type="ECO:0000256" key="3">
    <source>
        <dbReference type="ARBA" id="ARBA00022475"/>
    </source>
</evidence>
<keyword evidence="7" id="KW-0653">Protein transport</keyword>
<comment type="caution">
    <text evidence="9">The sequence shown here is derived from an EMBL/GenBank/DDBJ whole genome shotgun (WGS) entry which is preliminary data.</text>
</comment>
<feature type="transmembrane region" description="Helical" evidence="8">
    <location>
        <begin position="6"/>
        <end position="24"/>
    </location>
</feature>
<organism evidence="9 10">
    <name type="scientific">Agrilutibacter niabensis</name>
    <dbReference type="NCBI Taxonomy" id="380628"/>
    <lineage>
        <taxon>Bacteria</taxon>
        <taxon>Pseudomonadati</taxon>
        <taxon>Pseudomonadota</taxon>
        <taxon>Gammaproteobacteria</taxon>
        <taxon>Lysobacterales</taxon>
        <taxon>Lysobacteraceae</taxon>
        <taxon>Agrilutibacter</taxon>
    </lineage>
</organism>
<dbReference type="Proteomes" id="UP001267878">
    <property type="component" value="Unassembled WGS sequence"/>
</dbReference>
<evidence type="ECO:0000256" key="6">
    <source>
        <dbReference type="ARBA" id="ARBA00023136"/>
    </source>
</evidence>
<evidence type="ECO:0000256" key="7">
    <source>
        <dbReference type="RuleBase" id="RU003879"/>
    </source>
</evidence>
<evidence type="ECO:0000256" key="1">
    <source>
        <dbReference type="ARBA" id="ARBA00004162"/>
    </source>
</evidence>
<protein>
    <submittedName>
        <fullName evidence="9">Biopolymer transport protein ExbD</fullName>
    </submittedName>
</protein>
<keyword evidence="4 7" id="KW-0812">Transmembrane</keyword>
<dbReference type="Gene3D" id="3.30.420.270">
    <property type="match status" value="1"/>
</dbReference>